<feature type="domain" description="Schlafen AlbA-2" evidence="1">
    <location>
        <begin position="31"/>
        <end position="141"/>
    </location>
</feature>
<dbReference type="EMBL" id="RKHK01000001">
    <property type="protein sequence ID" value="ROR74428.1"/>
    <property type="molecule type" value="Genomic_DNA"/>
</dbReference>
<sequence>MFTPIHRVLGQAPGPLDSALIDRAIEQRVEEATDLEFKAEVYPAQNQVWRAEAAKDIAAMANAGGGWFLFGITDDDDEAASAPGVSWSDGEAQRLRDVAYNLIAPPVVGVEFHPIPRGGADPVVAMRIPSTSERPHFARSKKVEEGLVAPLRNGPHTVFMSEAQIADQYRQRFQRARERREELEEAYRATADWLDRENGVCLVFEAIPREYRSGQRLAEIAASAVYAKRPLRLLLRGDYATQSGHPAEVHRGLRGWVLRLRTNNVMPPYRIGLHDDGAMSSCHRLSGLADHQGDSEVAPRGERDQCLSTDVEYYLAQNIAVLRNLAEHLNVTGGYSLRVGLVGPDGAPIMVRDSIPGFASLVPEDQREWVKNFRPLTVEFDPLAAEGQLLAQTRTLAADLINQSGAQHLKALLPLDESDTPVTS</sequence>
<proteinExistence type="predicted"/>
<keyword evidence="2" id="KW-0238">DNA-binding</keyword>
<dbReference type="InterPro" id="IPR007421">
    <property type="entry name" value="Schlafen_AlbA_2_dom"/>
</dbReference>
<evidence type="ECO:0000313" key="3">
    <source>
        <dbReference type="Proteomes" id="UP000280668"/>
    </source>
</evidence>
<dbReference type="OrthoDB" id="3188432at2"/>
<gene>
    <name evidence="2" type="ORF">EDD31_2844</name>
</gene>
<organism evidence="2 3">
    <name type="scientific">Bogoriella caseilytica</name>
    <dbReference type="NCBI Taxonomy" id="56055"/>
    <lineage>
        <taxon>Bacteria</taxon>
        <taxon>Bacillati</taxon>
        <taxon>Actinomycetota</taxon>
        <taxon>Actinomycetes</taxon>
        <taxon>Micrococcales</taxon>
        <taxon>Bogoriellaceae</taxon>
        <taxon>Bogoriella</taxon>
    </lineage>
</organism>
<evidence type="ECO:0000313" key="2">
    <source>
        <dbReference type="EMBL" id="ROR74428.1"/>
    </source>
</evidence>
<dbReference type="AlphaFoldDB" id="A0A3N2BGS9"/>
<dbReference type="Gene3D" id="3.30.950.30">
    <property type="entry name" value="Schlafen, AAA domain"/>
    <property type="match status" value="1"/>
</dbReference>
<protein>
    <submittedName>
        <fullName evidence="2">Putative DNA-binding protein</fullName>
    </submittedName>
</protein>
<comment type="caution">
    <text evidence="2">The sequence shown here is derived from an EMBL/GenBank/DDBJ whole genome shotgun (WGS) entry which is preliminary data.</text>
</comment>
<dbReference type="RefSeq" id="WP_123304732.1">
    <property type="nucleotide sequence ID" value="NZ_RKHK01000001.1"/>
</dbReference>
<reference evidence="2 3" key="1">
    <citation type="submission" date="2018-11" db="EMBL/GenBank/DDBJ databases">
        <title>Sequencing the genomes of 1000 actinobacteria strains.</title>
        <authorList>
            <person name="Klenk H.-P."/>
        </authorList>
    </citation>
    <scope>NUCLEOTIDE SEQUENCE [LARGE SCALE GENOMIC DNA]</scope>
    <source>
        <strain evidence="2 3">DSM 11294</strain>
    </source>
</reference>
<dbReference type="Proteomes" id="UP000280668">
    <property type="component" value="Unassembled WGS sequence"/>
</dbReference>
<keyword evidence="3" id="KW-1185">Reference proteome</keyword>
<accession>A0A3N2BGS9</accession>
<dbReference type="InterPro" id="IPR038461">
    <property type="entry name" value="Schlafen_AlbA_2_dom_sf"/>
</dbReference>
<name>A0A3N2BGS9_9MICO</name>
<evidence type="ECO:0000259" key="1">
    <source>
        <dbReference type="Pfam" id="PF04326"/>
    </source>
</evidence>
<dbReference type="Pfam" id="PF04326">
    <property type="entry name" value="SLFN_AlbA_2"/>
    <property type="match status" value="1"/>
</dbReference>
<dbReference type="GO" id="GO:0003677">
    <property type="term" value="F:DNA binding"/>
    <property type="evidence" value="ECO:0007669"/>
    <property type="project" value="UniProtKB-KW"/>
</dbReference>